<dbReference type="CDD" id="cd00207">
    <property type="entry name" value="fer2"/>
    <property type="match status" value="1"/>
</dbReference>
<dbReference type="InterPro" id="IPR017938">
    <property type="entry name" value="Riboflavin_synthase-like_b-brl"/>
</dbReference>
<dbReference type="Proteomes" id="UP000245655">
    <property type="component" value="Unassembled WGS sequence"/>
</dbReference>
<accession>A0A2V1ZXV6</accession>
<sequence length="407" mass="45290">MTNGYRPEMIQHAFIDFIGSHLQPFWSFTVPKLRLVARYILSDDLIALKFETNHAFRRQLVGSQRGWQGGQHLNLSVLIEGVYHQRSYSLLGLAHQPLWWHDVTIGNSINSGARKNQPPYLAITIAIKPQGLVSDYLTKHMAFGSVINSSVPSGSFTLAQTSITVQTKSAAEKPAFLLFIAGGSGITPMLGLITQALDNGHQVTLLYYSRTEMLPFKNQWQQLSTAYPAFTYHLVNTEKSDTYLAGKRHLSVDSLLALNLPLADTQIFACGSQALLTGLYKAAAKVTLPHNKNLRDNIIVENFGHALPDFNFDNKQALDRKKYTAQHTVYLRARQRQFDSSTTLLNAAEDAGIRLVHGCRRGICQLCRCNKVSGVVKNIYTGKMSSDGYESIQTCINIAMTDVVLDI</sequence>
<dbReference type="PANTHER" id="PTHR47354">
    <property type="entry name" value="NADH OXIDOREDUCTASE HCR"/>
    <property type="match status" value="1"/>
</dbReference>
<protein>
    <submittedName>
        <fullName evidence="3">Ferredoxin-NADP reductase</fullName>
    </submittedName>
</protein>
<dbReference type="InterPro" id="IPR017927">
    <property type="entry name" value="FAD-bd_FR_type"/>
</dbReference>
<dbReference type="PROSITE" id="PS51085">
    <property type="entry name" value="2FE2S_FER_2"/>
    <property type="match status" value="1"/>
</dbReference>
<dbReference type="SUPFAM" id="SSF63380">
    <property type="entry name" value="Riboflavin synthase domain-like"/>
    <property type="match status" value="1"/>
</dbReference>
<feature type="domain" description="2Fe-2S ferredoxin-type" evidence="1">
    <location>
        <begin position="327"/>
        <end position="407"/>
    </location>
</feature>
<dbReference type="SUPFAM" id="SSF52343">
    <property type="entry name" value="Ferredoxin reductase-like, C-terminal NADP-linked domain"/>
    <property type="match status" value="1"/>
</dbReference>
<reference evidence="3 4" key="1">
    <citation type="submission" date="2018-05" db="EMBL/GenBank/DDBJ databases">
        <title>Genomic Encyclopedia of Type Strains, Phase IV (KMG-IV): sequencing the most valuable type-strain genomes for metagenomic binning, comparative biology and taxonomic classification.</title>
        <authorList>
            <person name="Goeker M."/>
        </authorList>
    </citation>
    <scope>NUCLEOTIDE SEQUENCE [LARGE SCALE GENOMIC DNA]</scope>
    <source>
        <strain evidence="3 4">DSM 7229</strain>
    </source>
</reference>
<dbReference type="GO" id="GO:0016491">
    <property type="term" value="F:oxidoreductase activity"/>
    <property type="evidence" value="ECO:0007669"/>
    <property type="project" value="InterPro"/>
</dbReference>
<organism evidence="3 4">
    <name type="scientific">Psychrobacter immobilis</name>
    <dbReference type="NCBI Taxonomy" id="498"/>
    <lineage>
        <taxon>Bacteria</taxon>
        <taxon>Pseudomonadati</taxon>
        <taxon>Pseudomonadota</taxon>
        <taxon>Gammaproteobacteria</taxon>
        <taxon>Moraxellales</taxon>
        <taxon>Moraxellaceae</taxon>
        <taxon>Psychrobacter</taxon>
    </lineage>
</organism>
<dbReference type="Gene3D" id="3.40.50.80">
    <property type="entry name" value="Nucleotide-binding domain of ferredoxin-NADP reductase (FNR) module"/>
    <property type="match status" value="1"/>
</dbReference>
<evidence type="ECO:0000313" key="3">
    <source>
        <dbReference type="EMBL" id="PWK13687.1"/>
    </source>
</evidence>
<dbReference type="InterPro" id="IPR050415">
    <property type="entry name" value="MRET"/>
</dbReference>
<dbReference type="PANTHER" id="PTHR47354:SF3">
    <property type="entry name" value="OXIDOREDUCTASE-RELATED"/>
    <property type="match status" value="1"/>
</dbReference>
<comment type="caution">
    <text evidence="3">The sequence shown here is derived from an EMBL/GenBank/DDBJ whole genome shotgun (WGS) entry which is preliminary data.</text>
</comment>
<dbReference type="Gene3D" id="3.10.20.30">
    <property type="match status" value="1"/>
</dbReference>
<proteinExistence type="predicted"/>
<keyword evidence="4" id="KW-1185">Reference proteome</keyword>
<dbReference type="GO" id="GO:0051536">
    <property type="term" value="F:iron-sulfur cluster binding"/>
    <property type="evidence" value="ECO:0007669"/>
    <property type="project" value="InterPro"/>
</dbReference>
<dbReference type="Pfam" id="PF00175">
    <property type="entry name" value="NAD_binding_1"/>
    <property type="match status" value="1"/>
</dbReference>
<gene>
    <name evidence="3" type="ORF">C8D84_104169</name>
</gene>
<dbReference type="InterPro" id="IPR036010">
    <property type="entry name" value="2Fe-2S_ferredoxin-like_sf"/>
</dbReference>
<evidence type="ECO:0000259" key="2">
    <source>
        <dbReference type="PROSITE" id="PS51384"/>
    </source>
</evidence>
<feature type="domain" description="FAD-binding FR-type" evidence="2">
    <location>
        <begin position="23"/>
        <end position="159"/>
    </location>
</feature>
<evidence type="ECO:0000313" key="4">
    <source>
        <dbReference type="Proteomes" id="UP000245655"/>
    </source>
</evidence>
<dbReference type="PROSITE" id="PS51384">
    <property type="entry name" value="FAD_FR"/>
    <property type="match status" value="1"/>
</dbReference>
<dbReference type="EMBL" id="QGGM01000004">
    <property type="protein sequence ID" value="PWK13687.1"/>
    <property type="molecule type" value="Genomic_DNA"/>
</dbReference>
<dbReference type="GeneID" id="60254887"/>
<dbReference type="InterPro" id="IPR001041">
    <property type="entry name" value="2Fe-2S_ferredoxin-type"/>
</dbReference>
<dbReference type="SUPFAM" id="SSF54292">
    <property type="entry name" value="2Fe-2S ferredoxin-like"/>
    <property type="match status" value="1"/>
</dbReference>
<dbReference type="InterPro" id="IPR001433">
    <property type="entry name" value="OxRdtase_FAD/NAD-bd"/>
</dbReference>
<dbReference type="RefSeq" id="WP_109590764.1">
    <property type="nucleotide sequence ID" value="NZ_CAJGZV010000001.1"/>
</dbReference>
<dbReference type="Pfam" id="PF00111">
    <property type="entry name" value="Fer2"/>
    <property type="match status" value="1"/>
</dbReference>
<dbReference type="InterPro" id="IPR039261">
    <property type="entry name" value="FNR_nucleotide-bd"/>
</dbReference>
<dbReference type="InterPro" id="IPR012675">
    <property type="entry name" value="Beta-grasp_dom_sf"/>
</dbReference>
<dbReference type="AlphaFoldDB" id="A0A2V1ZXV6"/>
<name>A0A2V1ZXV6_PSYIM</name>
<dbReference type="Gene3D" id="2.40.30.10">
    <property type="entry name" value="Translation factors"/>
    <property type="match status" value="1"/>
</dbReference>
<evidence type="ECO:0000259" key="1">
    <source>
        <dbReference type="PROSITE" id="PS51085"/>
    </source>
</evidence>